<evidence type="ECO:0000313" key="8">
    <source>
        <dbReference type="EMBL" id="KKL74366.1"/>
    </source>
</evidence>
<dbReference type="PRINTS" id="PR00781">
    <property type="entry name" value="LIPOSIGPTASE"/>
</dbReference>
<dbReference type="PANTHER" id="PTHR33695">
    <property type="entry name" value="LIPOPROTEIN SIGNAL PEPTIDASE"/>
    <property type="match status" value="1"/>
</dbReference>
<comment type="caution">
    <text evidence="8">The sequence shown here is derived from an EMBL/GenBank/DDBJ whole genome shotgun (WGS) entry which is preliminary data.</text>
</comment>
<dbReference type="InterPro" id="IPR001872">
    <property type="entry name" value="Peptidase_A8"/>
</dbReference>
<feature type="transmembrane region" description="Helical" evidence="7">
    <location>
        <begin position="18"/>
        <end position="38"/>
    </location>
</feature>
<dbReference type="GO" id="GO:0006508">
    <property type="term" value="P:proteolysis"/>
    <property type="evidence" value="ECO:0007669"/>
    <property type="project" value="UniProtKB-KW"/>
</dbReference>
<feature type="transmembrane region" description="Helical" evidence="7">
    <location>
        <begin position="142"/>
        <end position="162"/>
    </location>
</feature>
<keyword evidence="1" id="KW-1003">Cell membrane</keyword>
<keyword evidence="5 7" id="KW-1133">Transmembrane helix</keyword>
<organism evidence="8">
    <name type="scientific">marine sediment metagenome</name>
    <dbReference type="NCBI Taxonomy" id="412755"/>
    <lineage>
        <taxon>unclassified sequences</taxon>
        <taxon>metagenomes</taxon>
        <taxon>ecological metagenomes</taxon>
    </lineage>
</organism>
<dbReference type="Pfam" id="PF01252">
    <property type="entry name" value="Peptidase_A8"/>
    <property type="match status" value="1"/>
</dbReference>
<gene>
    <name evidence="8" type="ORF">LCGC14_2065610</name>
</gene>
<dbReference type="EMBL" id="LAZR01024677">
    <property type="protein sequence ID" value="KKL74366.1"/>
    <property type="molecule type" value="Genomic_DNA"/>
</dbReference>
<keyword evidence="2" id="KW-0645">Protease</keyword>
<dbReference type="GO" id="GO:0004190">
    <property type="term" value="F:aspartic-type endopeptidase activity"/>
    <property type="evidence" value="ECO:0007669"/>
    <property type="project" value="InterPro"/>
</dbReference>
<feature type="transmembrane region" description="Helical" evidence="7">
    <location>
        <begin position="79"/>
        <end position="97"/>
    </location>
</feature>
<dbReference type="PROSITE" id="PS00855">
    <property type="entry name" value="SPASE_II"/>
    <property type="match status" value="1"/>
</dbReference>
<evidence type="ECO:0000256" key="1">
    <source>
        <dbReference type="ARBA" id="ARBA00022475"/>
    </source>
</evidence>
<dbReference type="HAMAP" id="MF_00161">
    <property type="entry name" value="LspA"/>
    <property type="match status" value="1"/>
</dbReference>
<dbReference type="NCBIfam" id="TIGR00077">
    <property type="entry name" value="lspA"/>
    <property type="match status" value="1"/>
</dbReference>
<keyword evidence="3 7" id="KW-0812">Transmembrane</keyword>
<evidence type="ECO:0000256" key="4">
    <source>
        <dbReference type="ARBA" id="ARBA00022801"/>
    </source>
</evidence>
<evidence type="ECO:0000256" key="7">
    <source>
        <dbReference type="SAM" id="Phobius"/>
    </source>
</evidence>
<reference evidence="8" key="1">
    <citation type="journal article" date="2015" name="Nature">
        <title>Complex archaea that bridge the gap between prokaryotes and eukaryotes.</title>
        <authorList>
            <person name="Spang A."/>
            <person name="Saw J.H."/>
            <person name="Jorgensen S.L."/>
            <person name="Zaremba-Niedzwiedzka K."/>
            <person name="Martijn J."/>
            <person name="Lind A.E."/>
            <person name="van Eijk R."/>
            <person name="Schleper C."/>
            <person name="Guy L."/>
            <person name="Ettema T.J."/>
        </authorList>
    </citation>
    <scope>NUCLEOTIDE SEQUENCE</scope>
</reference>
<dbReference type="AlphaFoldDB" id="A0A0F9F7B0"/>
<evidence type="ECO:0000256" key="2">
    <source>
        <dbReference type="ARBA" id="ARBA00022670"/>
    </source>
</evidence>
<name>A0A0F9F7B0_9ZZZZ</name>
<sequence>MRTAEAMNTSTTTSTATWLPRALFLGAAVIIVALDQATKGLVRTFMDRGETWPDGWPIRLHHVTNTGAAFGILKDQTGFLIVTTIIGLAAIYLYYRYPPFDHLVAPIAIGMMLGGAMGNLVDRVRLGRVTDFIDFPFWPSFNVADSSITIGIAVLLLGYVLFAERPPPKAEREDAGADG</sequence>
<evidence type="ECO:0000256" key="5">
    <source>
        <dbReference type="ARBA" id="ARBA00022989"/>
    </source>
</evidence>
<evidence type="ECO:0000256" key="6">
    <source>
        <dbReference type="ARBA" id="ARBA00023136"/>
    </source>
</evidence>
<keyword evidence="4" id="KW-0378">Hydrolase</keyword>
<feature type="transmembrane region" description="Helical" evidence="7">
    <location>
        <begin position="103"/>
        <end position="121"/>
    </location>
</feature>
<evidence type="ECO:0008006" key="9">
    <source>
        <dbReference type="Google" id="ProtNLM"/>
    </source>
</evidence>
<accession>A0A0F9F7B0</accession>
<evidence type="ECO:0000256" key="3">
    <source>
        <dbReference type="ARBA" id="ARBA00022692"/>
    </source>
</evidence>
<dbReference type="PANTHER" id="PTHR33695:SF1">
    <property type="entry name" value="LIPOPROTEIN SIGNAL PEPTIDASE"/>
    <property type="match status" value="1"/>
</dbReference>
<keyword evidence="6 7" id="KW-0472">Membrane</keyword>
<proteinExistence type="inferred from homology"/>
<dbReference type="GO" id="GO:0016020">
    <property type="term" value="C:membrane"/>
    <property type="evidence" value="ECO:0007669"/>
    <property type="project" value="InterPro"/>
</dbReference>
<protein>
    <recommendedName>
        <fullName evidence="9">Lipoprotein signal peptidase</fullName>
    </recommendedName>
</protein>